<sequence>MPVTLTLNLLQLQTKAEVGFAAAVHGYADKANAAFEDESWQWAGTTRRKNGEVAGSPRNLVDTGELRDSQQEPQITGLTARITWDAPYAAAVFLGATDRKRAYSLPGRNLPQQVADKFNFAEVFIRYFEL</sequence>
<evidence type="ECO:0000313" key="3">
    <source>
        <dbReference type="Proteomes" id="UP001060261"/>
    </source>
</evidence>
<dbReference type="Proteomes" id="UP001060261">
    <property type="component" value="Chromosome"/>
</dbReference>
<proteinExistence type="predicted"/>
<reference evidence="2" key="1">
    <citation type="submission" date="2022-09" db="EMBL/GenBank/DDBJ databases">
        <title>genome sequence of Deinococcus rubellus.</title>
        <authorList>
            <person name="Srinivasan S."/>
        </authorList>
    </citation>
    <scope>NUCLEOTIDE SEQUENCE</scope>
    <source>
        <strain evidence="2">Ant6</strain>
    </source>
</reference>
<feature type="region of interest" description="Disordered" evidence="1">
    <location>
        <begin position="48"/>
        <end position="72"/>
    </location>
</feature>
<evidence type="ECO:0000313" key="2">
    <source>
        <dbReference type="EMBL" id="UWX64195.1"/>
    </source>
</evidence>
<protein>
    <recommendedName>
        <fullName evidence="4">HK97 gp10 family phage protein</fullName>
    </recommendedName>
</protein>
<name>A0ABY5YHA9_9DEIO</name>
<keyword evidence="3" id="KW-1185">Reference proteome</keyword>
<dbReference type="RefSeq" id="WP_260560470.1">
    <property type="nucleotide sequence ID" value="NZ_BAABEC010000167.1"/>
</dbReference>
<evidence type="ECO:0000256" key="1">
    <source>
        <dbReference type="SAM" id="MobiDB-lite"/>
    </source>
</evidence>
<accession>A0ABY5YHA9</accession>
<evidence type="ECO:0008006" key="4">
    <source>
        <dbReference type="Google" id="ProtNLM"/>
    </source>
</evidence>
<dbReference type="EMBL" id="CP104213">
    <property type="protein sequence ID" value="UWX64195.1"/>
    <property type="molecule type" value="Genomic_DNA"/>
</dbReference>
<organism evidence="2 3">
    <name type="scientific">Deinococcus rubellus</name>
    <dbReference type="NCBI Taxonomy" id="1889240"/>
    <lineage>
        <taxon>Bacteria</taxon>
        <taxon>Thermotogati</taxon>
        <taxon>Deinococcota</taxon>
        <taxon>Deinococci</taxon>
        <taxon>Deinococcales</taxon>
        <taxon>Deinococcaceae</taxon>
        <taxon>Deinococcus</taxon>
    </lineage>
</organism>
<gene>
    <name evidence="2" type="ORF">N0D28_00500</name>
</gene>